<evidence type="ECO:0000313" key="1">
    <source>
        <dbReference type="EMBL" id="GAG43797.1"/>
    </source>
</evidence>
<feature type="non-terminal residue" evidence="1">
    <location>
        <position position="121"/>
    </location>
</feature>
<gene>
    <name evidence="1" type="ORF">S01H1_84706</name>
</gene>
<proteinExistence type="predicted"/>
<dbReference type="EMBL" id="BARS01057906">
    <property type="protein sequence ID" value="GAG43797.1"/>
    <property type="molecule type" value="Genomic_DNA"/>
</dbReference>
<protein>
    <submittedName>
        <fullName evidence="1">Uncharacterized protein</fullName>
    </submittedName>
</protein>
<accession>X0Y915</accession>
<organism evidence="1">
    <name type="scientific">marine sediment metagenome</name>
    <dbReference type="NCBI Taxonomy" id="412755"/>
    <lineage>
        <taxon>unclassified sequences</taxon>
        <taxon>metagenomes</taxon>
        <taxon>ecological metagenomes</taxon>
    </lineage>
</organism>
<comment type="caution">
    <text evidence="1">The sequence shown here is derived from an EMBL/GenBank/DDBJ whole genome shotgun (WGS) entry which is preliminary data.</text>
</comment>
<dbReference type="AlphaFoldDB" id="X0Y915"/>
<name>X0Y915_9ZZZZ</name>
<reference evidence="1" key="1">
    <citation type="journal article" date="2014" name="Front. Microbiol.">
        <title>High frequency of phylogenetically diverse reductive dehalogenase-homologous genes in deep subseafloor sedimentary metagenomes.</title>
        <authorList>
            <person name="Kawai M."/>
            <person name="Futagami T."/>
            <person name="Toyoda A."/>
            <person name="Takaki Y."/>
            <person name="Nishi S."/>
            <person name="Hori S."/>
            <person name="Arai W."/>
            <person name="Tsubouchi T."/>
            <person name="Morono Y."/>
            <person name="Uchiyama I."/>
            <person name="Ito T."/>
            <person name="Fujiyama A."/>
            <person name="Inagaki F."/>
            <person name="Takami H."/>
        </authorList>
    </citation>
    <scope>NUCLEOTIDE SEQUENCE</scope>
    <source>
        <strain evidence="1">Expedition CK06-06</strain>
    </source>
</reference>
<feature type="non-terminal residue" evidence="1">
    <location>
        <position position="1"/>
    </location>
</feature>
<sequence>FYDSNLVNRFWRKKLELSRKFINYYRECKRNISRDFYETVLLDPKFRSDLHKTVKVWVNYPRCKLKCSSNFYKAIQGIADDLEQIKNITLESLVGKKETFPQIKGMLKSIFERLETADQTA</sequence>